<reference evidence="1" key="1">
    <citation type="journal article" date="2021" name="PeerJ">
        <title>Extensive microbial diversity within the chicken gut microbiome revealed by metagenomics and culture.</title>
        <authorList>
            <person name="Gilroy R."/>
            <person name="Ravi A."/>
            <person name="Getino M."/>
            <person name="Pursley I."/>
            <person name="Horton D.L."/>
            <person name="Alikhan N.F."/>
            <person name="Baker D."/>
            <person name="Gharbi K."/>
            <person name="Hall N."/>
            <person name="Watson M."/>
            <person name="Adriaenssens E.M."/>
            <person name="Foster-Nyarko E."/>
            <person name="Jarju S."/>
            <person name="Secka A."/>
            <person name="Antonio M."/>
            <person name="Oren A."/>
            <person name="Chaudhuri R.R."/>
            <person name="La Ragione R."/>
            <person name="Hildebrand F."/>
            <person name="Pallen M.J."/>
        </authorList>
    </citation>
    <scope>NUCLEOTIDE SEQUENCE</scope>
    <source>
        <strain evidence="1">ChiGjej6B6-14162</strain>
    </source>
</reference>
<sequence length="109" mass="12944">MAMQIKWSKRAIHTLDKVLAFGMELFGAHHSILFYNKIKAYEPLLASNPYMGKIEPLLINRKGHEYRSLVIHEHFKLIYYIDLSQNILYIVDLWDTRREPSRLIVTTQK</sequence>
<dbReference type="Gene3D" id="3.30.2310.20">
    <property type="entry name" value="RelE-like"/>
    <property type="match status" value="1"/>
</dbReference>
<dbReference type="SUPFAM" id="SSF143011">
    <property type="entry name" value="RelE-like"/>
    <property type="match status" value="1"/>
</dbReference>
<dbReference type="AlphaFoldDB" id="A0A9D2BHE4"/>
<proteinExistence type="predicted"/>
<reference evidence="1" key="2">
    <citation type="submission" date="2021-04" db="EMBL/GenBank/DDBJ databases">
        <authorList>
            <person name="Gilroy R."/>
        </authorList>
    </citation>
    <scope>NUCLEOTIDE SEQUENCE</scope>
    <source>
        <strain evidence="1">ChiGjej6B6-14162</strain>
    </source>
</reference>
<name>A0A9D2BHE4_9BACT</name>
<dbReference type="InterPro" id="IPR035093">
    <property type="entry name" value="RelE/ParE_toxin_dom_sf"/>
</dbReference>
<comment type="caution">
    <text evidence="1">The sequence shown here is derived from an EMBL/GenBank/DDBJ whole genome shotgun (WGS) entry which is preliminary data.</text>
</comment>
<evidence type="ECO:0000313" key="2">
    <source>
        <dbReference type="Proteomes" id="UP000886740"/>
    </source>
</evidence>
<dbReference type="Proteomes" id="UP000886740">
    <property type="component" value="Unassembled WGS sequence"/>
</dbReference>
<accession>A0A9D2BHE4</accession>
<organism evidence="1 2">
    <name type="scientific">Candidatus Parabacteroides intestinipullorum</name>
    <dbReference type="NCBI Taxonomy" id="2838723"/>
    <lineage>
        <taxon>Bacteria</taxon>
        <taxon>Pseudomonadati</taxon>
        <taxon>Bacteroidota</taxon>
        <taxon>Bacteroidia</taxon>
        <taxon>Bacteroidales</taxon>
        <taxon>Tannerellaceae</taxon>
        <taxon>Parabacteroides</taxon>
    </lineage>
</organism>
<protein>
    <submittedName>
        <fullName evidence="1">Type II toxin-antitoxin system RelE/ParE family toxin</fullName>
    </submittedName>
</protein>
<gene>
    <name evidence="1" type="ORF">H9977_11210</name>
</gene>
<evidence type="ECO:0000313" key="1">
    <source>
        <dbReference type="EMBL" id="HIX75582.1"/>
    </source>
</evidence>
<dbReference type="EMBL" id="DXEL01000077">
    <property type="protein sequence ID" value="HIX75582.1"/>
    <property type="molecule type" value="Genomic_DNA"/>
</dbReference>